<dbReference type="InterPro" id="IPR058702">
    <property type="entry name" value="MafI2-like"/>
</dbReference>
<keyword evidence="2" id="KW-1185">Reference proteome</keyword>
<name>A0A5C0VDT3_9SPHI</name>
<dbReference type="KEGG" id="pej:FYC62_03475"/>
<organism evidence="1 2">
    <name type="scientific">Pedobacter aquae</name>
    <dbReference type="NCBI Taxonomy" id="2605747"/>
    <lineage>
        <taxon>Bacteria</taxon>
        <taxon>Pseudomonadati</taxon>
        <taxon>Bacteroidota</taxon>
        <taxon>Sphingobacteriia</taxon>
        <taxon>Sphingobacteriales</taxon>
        <taxon>Sphingobacteriaceae</taxon>
        <taxon>Pedobacter</taxon>
    </lineage>
</organism>
<gene>
    <name evidence="1" type="ORF">FYC62_03475</name>
</gene>
<protein>
    <submittedName>
        <fullName evidence="1">Uncharacterized protein</fullName>
    </submittedName>
</protein>
<accession>A0A5C0VDT3</accession>
<evidence type="ECO:0000313" key="2">
    <source>
        <dbReference type="Proteomes" id="UP000323653"/>
    </source>
</evidence>
<dbReference type="Proteomes" id="UP000323653">
    <property type="component" value="Chromosome"/>
</dbReference>
<proteinExistence type="predicted"/>
<dbReference type="Pfam" id="PF26541">
    <property type="entry name" value="MafI2"/>
    <property type="match status" value="1"/>
</dbReference>
<sequence>MEISTKIRLSLQRALIGNLSSHVRGICCDWNESEKWFKLRYYLDIEPNAEEKELQSIVMTEFECDIKDFEKLHEECIYSNEPFHVIDKLKLVILWKNEIDIFG</sequence>
<dbReference type="RefSeq" id="WP_149073931.1">
    <property type="nucleotide sequence ID" value="NZ_CP043329.1"/>
</dbReference>
<evidence type="ECO:0000313" key="1">
    <source>
        <dbReference type="EMBL" id="QEK50835.1"/>
    </source>
</evidence>
<dbReference type="EMBL" id="CP043329">
    <property type="protein sequence ID" value="QEK50835.1"/>
    <property type="molecule type" value="Genomic_DNA"/>
</dbReference>
<reference evidence="1 2" key="1">
    <citation type="submission" date="2019-08" db="EMBL/GenBank/DDBJ databases">
        <title>Pedobacter sp. nov., isolated from Han river, South Korea.</title>
        <authorList>
            <person name="Lee D.-H."/>
            <person name="Kim Y.-S."/>
            <person name="Hwang E.-M."/>
            <person name="Le Tran T.C."/>
            <person name="Cha C.-J."/>
        </authorList>
    </citation>
    <scope>NUCLEOTIDE SEQUENCE [LARGE SCALE GENOMIC DNA]</scope>
    <source>
        <strain evidence="1 2">CJ43</strain>
    </source>
</reference>
<dbReference type="AlphaFoldDB" id="A0A5C0VDT3"/>